<dbReference type="GO" id="GO:0006351">
    <property type="term" value="P:DNA-templated transcription"/>
    <property type="evidence" value="ECO:0007669"/>
    <property type="project" value="TreeGrafter"/>
</dbReference>
<dbReference type="AlphaFoldDB" id="A0A1H9UE04"/>
<dbReference type="InterPro" id="IPR036388">
    <property type="entry name" value="WH-like_DNA-bd_sf"/>
</dbReference>
<name>A0A1H9UE04_9RHOB</name>
<evidence type="ECO:0000313" key="6">
    <source>
        <dbReference type="EMBL" id="SES07582.1"/>
    </source>
</evidence>
<dbReference type="InterPro" id="IPR000847">
    <property type="entry name" value="LysR_HTH_N"/>
</dbReference>
<dbReference type="Proteomes" id="UP000198885">
    <property type="component" value="Unassembled WGS sequence"/>
</dbReference>
<accession>A0A1H9UE04</accession>
<feature type="domain" description="HTH lysR-type" evidence="5">
    <location>
        <begin position="7"/>
        <end position="64"/>
    </location>
</feature>
<dbReference type="SUPFAM" id="SSF46785">
    <property type="entry name" value="Winged helix' DNA-binding domain"/>
    <property type="match status" value="1"/>
</dbReference>
<dbReference type="PROSITE" id="PS50931">
    <property type="entry name" value="HTH_LYSR"/>
    <property type="match status" value="1"/>
</dbReference>
<evidence type="ECO:0000256" key="1">
    <source>
        <dbReference type="ARBA" id="ARBA00009437"/>
    </source>
</evidence>
<dbReference type="InterPro" id="IPR058163">
    <property type="entry name" value="LysR-type_TF_proteobact-type"/>
</dbReference>
<dbReference type="EMBL" id="FOGU01000005">
    <property type="protein sequence ID" value="SES07582.1"/>
    <property type="molecule type" value="Genomic_DNA"/>
</dbReference>
<proteinExistence type="inferred from homology"/>
<dbReference type="SUPFAM" id="SSF53850">
    <property type="entry name" value="Periplasmic binding protein-like II"/>
    <property type="match status" value="1"/>
</dbReference>
<dbReference type="PANTHER" id="PTHR30537:SF74">
    <property type="entry name" value="HTH-TYPE TRANSCRIPTIONAL REGULATOR TRPI"/>
    <property type="match status" value="1"/>
</dbReference>
<evidence type="ECO:0000313" key="7">
    <source>
        <dbReference type="Proteomes" id="UP000198885"/>
    </source>
</evidence>
<dbReference type="OrthoDB" id="7328368at2"/>
<dbReference type="Pfam" id="PF00126">
    <property type="entry name" value="HTH_1"/>
    <property type="match status" value="1"/>
</dbReference>
<comment type="similarity">
    <text evidence="1">Belongs to the LysR transcriptional regulatory family.</text>
</comment>
<dbReference type="InterPro" id="IPR005119">
    <property type="entry name" value="LysR_subst-bd"/>
</dbReference>
<gene>
    <name evidence="6" type="ORF">SAMN04490244_105219</name>
</gene>
<dbReference type="GO" id="GO:0043565">
    <property type="term" value="F:sequence-specific DNA binding"/>
    <property type="evidence" value="ECO:0007669"/>
    <property type="project" value="TreeGrafter"/>
</dbReference>
<dbReference type="GO" id="GO:0003700">
    <property type="term" value="F:DNA-binding transcription factor activity"/>
    <property type="evidence" value="ECO:0007669"/>
    <property type="project" value="InterPro"/>
</dbReference>
<evidence type="ECO:0000256" key="2">
    <source>
        <dbReference type="ARBA" id="ARBA00023015"/>
    </source>
</evidence>
<organism evidence="6 7">
    <name type="scientific">Tranquillimonas rosea</name>
    <dbReference type="NCBI Taxonomy" id="641238"/>
    <lineage>
        <taxon>Bacteria</taxon>
        <taxon>Pseudomonadati</taxon>
        <taxon>Pseudomonadota</taxon>
        <taxon>Alphaproteobacteria</taxon>
        <taxon>Rhodobacterales</taxon>
        <taxon>Roseobacteraceae</taxon>
        <taxon>Tranquillimonas</taxon>
    </lineage>
</organism>
<dbReference type="STRING" id="641238.SAMN04490244_105219"/>
<protein>
    <submittedName>
        <fullName evidence="6">LysR family transcriptional regulator, glycine cleavage system transcriptional activator</fullName>
    </submittedName>
</protein>
<dbReference type="Pfam" id="PF03466">
    <property type="entry name" value="LysR_substrate"/>
    <property type="match status" value="1"/>
</dbReference>
<reference evidence="6 7" key="1">
    <citation type="submission" date="2016-10" db="EMBL/GenBank/DDBJ databases">
        <authorList>
            <person name="de Groot N.N."/>
        </authorList>
    </citation>
    <scope>NUCLEOTIDE SEQUENCE [LARGE SCALE GENOMIC DNA]</scope>
    <source>
        <strain evidence="6 7">DSM 23042</strain>
    </source>
</reference>
<keyword evidence="2" id="KW-0805">Transcription regulation</keyword>
<dbReference type="Gene3D" id="1.10.10.10">
    <property type="entry name" value="Winged helix-like DNA-binding domain superfamily/Winged helix DNA-binding domain"/>
    <property type="match status" value="1"/>
</dbReference>
<keyword evidence="7" id="KW-1185">Reference proteome</keyword>
<evidence type="ECO:0000259" key="5">
    <source>
        <dbReference type="PROSITE" id="PS50931"/>
    </source>
</evidence>
<dbReference type="InterPro" id="IPR036390">
    <property type="entry name" value="WH_DNA-bd_sf"/>
</dbReference>
<sequence>MDWRTFPSLSALRAFEAASRTGSLSAAARELNVTHAAVAQHLRTLSERFGRALMVREGQGMALTDDGRVLAEAVRDGFSRIEAGLAELTDRSADRPLRVTLTPTFAEAWLMPRIGEFWSRHPEIELSLVPSMEVMDLRREGFDLAIRFGDGSWPGLEVSPLVQGPFVVVGAPSLVRGRNIKEMGPLDSYAWYLSRASREQTVWGASLGLDFTQMAATEMPDNGLALSAVRAGYGLSIQARALVERDLEAGALQSVYEGESQGLGYFLVTQKGVPSERLAILLKWLRRAARRS</sequence>
<keyword evidence="3" id="KW-0238">DNA-binding</keyword>
<dbReference type="RefSeq" id="WP_092693139.1">
    <property type="nucleotide sequence ID" value="NZ_CBDDGO010000004.1"/>
</dbReference>
<dbReference type="Gene3D" id="3.40.190.10">
    <property type="entry name" value="Periplasmic binding protein-like II"/>
    <property type="match status" value="2"/>
</dbReference>
<evidence type="ECO:0000256" key="4">
    <source>
        <dbReference type="ARBA" id="ARBA00023163"/>
    </source>
</evidence>
<keyword evidence="4" id="KW-0804">Transcription</keyword>
<dbReference type="PANTHER" id="PTHR30537">
    <property type="entry name" value="HTH-TYPE TRANSCRIPTIONAL REGULATOR"/>
    <property type="match status" value="1"/>
</dbReference>
<evidence type="ECO:0000256" key="3">
    <source>
        <dbReference type="ARBA" id="ARBA00023125"/>
    </source>
</evidence>